<reference evidence="2" key="3">
    <citation type="submission" date="2016-06" db="UniProtKB">
        <authorList>
            <consortium name="WormBaseParasite"/>
        </authorList>
    </citation>
    <scope>IDENTIFICATION</scope>
</reference>
<reference evidence="1" key="2">
    <citation type="submission" date="2014-05" db="EMBL/GenBank/DDBJ databases">
        <title>The genome and life-stage specific transcriptomes of Globodera pallida elucidate key aspects of plant parasitism by a cyst nematode.</title>
        <authorList>
            <person name="Cotton J.A."/>
            <person name="Lilley C.J."/>
            <person name="Jones L.M."/>
            <person name="Kikuchi T."/>
            <person name="Reid A.J."/>
            <person name="Thorpe P."/>
            <person name="Tsai I.J."/>
            <person name="Beasley H."/>
            <person name="Blok V."/>
            <person name="Cock P.J.A."/>
            <person name="Van den Akker S.E."/>
            <person name="Holroyd N."/>
            <person name="Hunt M."/>
            <person name="Mantelin S."/>
            <person name="Naghra H."/>
            <person name="Pain A."/>
            <person name="Palomares-Rius J.E."/>
            <person name="Zarowiecki M."/>
            <person name="Berriman M."/>
            <person name="Jones J.T."/>
            <person name="Urwin P.E."/>
        </authorList>
    </citation>
    <scope>NUCLEOTIDE SEQUENCE [LARGE SCALE GENOMIC DNA]</scope>
    <source>
        <strain evidence="1">Lindley</strain>
    </source>
</reference>
<evidence type="ECO:0000313" key="2">
    <source>
        <dbReference type="WBParaSite" id="GPLIN_001345100"/>
    </source>
</evidence>
<dbReference type="WBParaSite" id="GPLIN_001345100">
    <property type="protein sequence ID" value="GPLIN_001345100"/>
    <property type="gene ID" value="GPLIN_001345100"/>
</dbReference>
<accession>A0A183CKP5</accession>
<evidence type="ECO:0000313" key="1">
    <source>
        <dbReference type="Proteomes" id="UP000050741"/>
    </source>
</evidence>
<dbReference type="Proteomes" id="UP000050741">
    <property type="component" value="Unassembled WGS sequence"/>
</dbReference>
<keyword evidence="1" id="KW-1185">Reference proteome</keyword>
<sequence>MDTPKGTKAVEKQQQPRLHLSPELIYELILCHFDASFRDLPEEGFYNKRPILPRIHGRISIFDDDLLPNIDNYSYRSEYNTAYIFYAKLTIDYKMLPEGLLPTQARMALGQAITAGALRCNAHFIQKNPGVVYYDIVTLSFPVQLPPDLLHAILYFTINKLELLLYKAARGELPLVVL</sequence>
<name>A0A183CKP5_GLOPA</name>
<reference evidence="1" key="1">
    <citation type="submission" date="2013-12" db="EMBL/GenBank/DDBJ databases">
        <authorList>
            <person name="Aslett M."/>
        </authorList>
    </citation>
    <scope>NUCLEOTIDE SEQUENCE [LARGE SCALE GENOMIC DNA]</scope>
    <source>
        <strain evidence="1">Lindley</strain>
    </source>
</reference>
<organism evidence="1 2">
    <name type="scientific">Globodera pallida</name>
    <name type="common">Potato cyst nematode worm</name>
    <name type="synonym">Heterodera pallida</name>
    <dbReference type="NCBI Taxonomy" id="36090"/>
    <lineage>
        <taxon>Eukaryota</taxon>
        <taxon>Metazoa</taxon>
        <taxon>Ecdysozoa</taxon>
        <taxon>Nematoda</taxon>
        <taxon>Chromadorea</taxon>
        <taxon>Rhabditida</taxon>
        <taxon>Tylenchina</taxon>
        <taxon>Tylenchomorpha</taxon>
        <taxon>Tylenchoidea</taxon>
        <taxon>Heteroderidae</taxon>
        <taxon>Heteroderinae</taxon>
        <taxon>Globodera</taxon>
    </lineage>
</organism>
<dbReference type="AlphaFoldDB" id="A0A183CKP5"/>
<protein>
    <submittedName>
        <fullName evidence="2">Piwi domain-containing protein</fullName>
    </submittedName>
</protein>
<proteinExistence type="predicted"/>